<reference evidence="1" key="2">
    <citation type="submission" date="2025-08" db="UniProtKB">
        <authorList>
            <consortium name="Ensembl"/>
        </authorList>
    </citation>
    <scope>IDENTIFICATION</scope>
</reference>
<organism evidence="1">
    <name type="scientific">Ovis aries</name>
    <name type="common">Sheep</name>
    <dbReference type="NCBI Taxonomy" id="9940"/>
    <lineage>
        <taxon>Eukaryota</taxon>
        <taxon>Metazoa</taxon>
        <taxon>Chordata</taxon>
        <taxon>Craniata</taxon>
        <taxon>Vertebrata</taxon>
        <taxon>Euteleostomi</taxon>
        <taxon>Mammalia</taxon>
        <taxon>Eutheria</taxon>
        <taxon>Laurasiatheria</taxon>
        <taxon>Artiodactyla</taxon>
        <taxon>Ruminantia</taxon>
        <taxon>Pecora</taxon>
        <taxon>Bovidae</taxon>
        <taxon>Caprinae</taxon>
        <taxon>Ovis</taxon>
    </lineage>
</organism>
<dbReference type="Ensembl" id="ENSOART00020060347.1">
    <property type="protein sequence ID" value="ENSOARP00020048015.1"/>
    <property type="gene ID" value="ENSOARG00020038697.1"/>
</dbReference>
<protein>
    <submittedName>
        <fullName evidence="1">Uncharacterized protein</fullName>
    </submittedName>
</protein>
<reference evidence="1" key="3">
    <citation type="submission" date="2025-09" db="UniProtKB">
        <authorList>
            <consortium name="Ensembl"/>
        </authorList>
    </citation>
    <scope>IDENTIFICATION</scope>
</reference>
<name>A0AC11DN75_SHEEP</name>
<proteinExistence type="predicted"/>
<accession>A0AC11DN75</accession>
<sequence>CRPAISSCVAPFSSCSQSFPVSGSLPELALPIRWPDWSFSFSTSPSSEYSGLISFRIVWFDLPAFQGTLKHLLQHNNLKASVLWHLALFIVQLSHPYMAIGKTIALTRRTLVGKVMSLLFNMLCSNCF</sequence>
<reference evidence="1" key="1">
    <citation type="submission" date="2020-11" db="EMBL/GenBank/DDBJ databases">
        <authorList>
            <person name="Davenport K.M."/>
            <person name="Bickhart D.M."/>
            <person name="Smith T.P.L."/>
            <person name="Murdoch B.M."/>
            <person name="Rosen B.D."/>
        </authorList>
    </citation>
    <scope>NUCLEOTIDE SEQUENCE [LARGE SCALE GENOMIC DNA]</scope>
    <source>
        <strain evidence="1">OAR_USU_Benz2616</strain>
    </source>
</reference>
<evidence type="ECO:0000313" key="1">
    <source>
        <dbReference type="Ensembl" id="ENSOARP00020048015.1"/>
    </source>
</evidence>